<dbReference type="FunFam" id="3.40.50.720:FF:000084">
    <property type="entry name" value="Short-chain dehydrogenase reductase"/>
    <property type="match status" value="1"/>
</dbReference>
<dbReference type="PROSITE" id="PS00061">
    <property type="entry name" value="ADH_SHORT"/>
    <property type="match status" value="1"/>
</dbReference>
<evidence type="ECO:0000256" key="2">
    <source>
        <dbReference type="ARBA" id="ARBA00012948"/>
    </source>
</evidence>
<gene>
    <name evidence="6" type="ORF">GSLYS_00002773001</name>
</gene>
<evidence type="ECO:0000313" key="6">
    <source>
        <dbReference type="EMBL" id="CAL1528603.1"/>
    </source>
</evidence>
<dbReference type="InterPro" id="IPR002347">
    <property type="entry name" value="SDR_fam"/>
</dbReference>
<evidence type="ECO:0000313" key="7">
    <source>
        <dbReference type="Proteomes" id="UP001497497"/>
    </source>
</evidence>
<dbReference type="Proteomes" id="UP001497497">
    <property type="component" value="Unassembled WGS sequence"/>
</dbReference>
<dbReference type="InterPro" id="IPR020904">
    <property type="entry name" value="Sc_DH/Rdtase_CS"/>
</dbReference>
<evidence type="ECO:0000256" key="5">
    <source>
        <dbReference type="RuleBase" id="RU000363"/>
    </source>
</evidence>
<sequence>MADNVSLKGRLALVTGSTTGIGRGIAHGLAKRGCSVILTGLIKEEEIPGLLSEFQSKYEGEFQFIPSDFLLGETTESFCKQVIAEYPGGVDILVNNAGLPGRGPIESLPFKVWNDTLAVNLTAPFLLTQTFFPLMKNKGWGRVINMASQMGLIGGDGKLAYCTTKAGLIGFSRVVALEGAQFGVTCNAICPGFVDAPMCHSMVEKEAALKGISFEQSKLEFAEQRTPMARLVTIDDLAELAVFLCSEAASCISGSPIPIDSANMAR</sequence>
<organism evidence="6 7">
    <name type="scientific">Lymnaea stagnalis</name>
    <name type="common">Great pond snail</name>
    <name type="synonym">Helix stagnalis</name>
    <dbReference type="NCBI Taxonomy" id="6523"/>
    <lineage>
        <taxon>Eukaryota</taxon>
        <taxon>Metazoa</taxon>
        <taxon>Spiralia</taxon>
        <taxon>Lophotrochozoa</taxon>
        <taxon>Mollusca</taxon>
        <taxon>Gastropoda</taxon>
        <taxon>Heterobranchia</taxon>
        <taxon>Euthyneura</taxon>
        <taxon>Panpulmonata</taxon>
        <taxon>Hygrophila</taxon>
        <taxon>Lymnaeoidea</taxon>
        <taxon>Lymnaeidae</taxon>
        <taxon>Lymnaea</taxon>
    </lineage>
</organism>
<dbReference type="PRINTS" id="PR00081">
    <property type="entry name" value="GDHRDH"/>
</dbReference>
<dbReference type="PANTHER" id="PTHR42879">
    <property type="entry name" value="3-OXOACYL-(ACYL-CARRIER-PROTEIN) REDUCTASE"/>
    <property type="match status" value="1"/>
</dbReference>
<keyword evidence="7" id="KW-1185">Reference proteome</keyword>
<comment type="similarity">
    <text evidence="1 5">Belongs to the short-chain dehydrogenases/reductases (SDR) family.</text>
</comment>
<keyword evidence="3" id="KW-0560">Oxidoreductase</keyword>
<dbReference type="SUPFAM" id="SSF51735">
    <property type="entry name" value="NAD(P)-binding Rossmann-fold domains"/>
    <property type="match status" value="1"/>
</dbReference>
<dbReference type="PRINTS" id="PR00080">
    <property type="entry name" value="SDRFAMILY"/>
</dbReference>
<dbReference type="EC" id="1.1.1.100" evidence="2"/>
<dbReference type="InterPro" id="IPR050259">
    <property type="entry name" value="SDR"/>
</dbReference>
<dbReference type="PANTHER" id="PTHR42879:SF2">
    <property type="entry name" value="3-OXOACYL-[ACYL-CARRIER-PROTEIN] REDUCTASE FABG"/>
    <property type="match status" value="1"/>
</dbReference>
<name>A0AAV2H4X8_LYMST</name>
<dbReference type="Gene3D" id="3.40.50.720">
    <property type="entry name" value="NAD(P)-binding Rossmann-like Domain"/>
    <property type="match status" value="1"/>
</dbReference>
<evidence type="ECO:0000256" key="1">
    <source>
        <dbReference type="ARBA" id="ARBA00006484"/>
    </source>
</evidence>
<proteinExistence type="inferred from homology"/>
<reference evidence="6 7" key="1">
    <citation type="submission" date="2024-04" db="EMBL/GenBank/DDBJ databases">
        <authorList>
            <consortium name="Genoscope - CEA"/>
            <person name="William W."/>
        </authorList>
    </citation>
    <scope>NUCLEOTIDE SEQUENCE [LARGE SCALE GENOMIC DNA]</scope>
</reference>
<dbReference type="AlphaFoldDB" id="A0AAV2H4X8"/>
<dbReference type="GO" id="GO:0032787">
    <property type="term" value="P:monocarboxylic acid metabolic process"/>
    <property type="evidence" value="ECO:0007669"/>
    <property type="project" value="UniProtKB-ARBA"/>
</dbReference>
<dbReference type="EMBL" id="CAXITT010000035">
    <property type="protein sequence ID" value="CAL1528603.1"/>
    <property type="molecule type" value="Genomic_DNA"/>
</dbReference>
<evidence type="ECO:0000256" key="3">
    <source>
        <dbReference type="ARBA" id="ARBA00023002"/>
    </source>
</evidence>
<comment type="catalytic activity">
    <reaction evidence="4">
        <text>a (3R)-hydroxyacyl-[ACP] + NADP(+) = a 3-oxoacyl-[ACP] + NADPH + H(+)</text>
        <dbReference type="Rhea" id="RHEA:17397"/>
        <dbReference type="Rhea" id="RHEA-COMP:9916"/>
        <dbReference type="Rhea" id="RHEA-COMP:9945"/>
        <dbReference type="ChEBI" id="CHEBI:15378"/>
        <dbReference type="ChEBI" id="CHEBI:57783"/>
        <dbReference type="ChEBI" id="CHEBI:58349"/>
        <dbReference type="ChEBI" id="CHEBI:78776"/>
        <dbReference type="ChEBI" id="CHEBI:78827"/>
        <dbReference type="EC" id="1.1.1.100"/>
    </reaction>
</comment>
<accession>A0AAV2H4X8</accession>
<comment type="caution">
    <text evidence="6">The sequence shown here is derived from an EMBL/GenBank/DDBJ whole genome shotgun (WGS) entry which is preliminary data.</text>
</comment>
<evidence type="ECO:0000256" key="4">
    <source>
        <dbReference type="ARBA" id="ARBA00048508"/>
    </source>
</evidence>
<dbReference type="InterPro" id="IPR036291">
    <property type="entry name" value="NAD(P)-bd_dom_sf"/>
</dbReference>
<protein>
    <recommendedName>
        <fullName evidence="2">3-oxoacyl-[acyl-carrier-protein] reductase</fullName>
        <ecNumber evidence="2">1.1.1.100</ecNumber>
    </recommendedName>
</protein>
<dbReference type="GO" id="GO:0004316">
    <property type="term" value="F:3-oxoacyl-[acyl-carrier-protein] reductase (NADPH) activity"/>
    <property type="evidence" value="ECO:0007669"/>
    <property type="project" value="UniProtKB-EC"/>
</dbReference>
<dbReference type="Pfam" id="PF00106">
    <property type="entry name" value="adh_short"/>
    <property type="match status" value="1"/>
</dbReference>